<protein>
    <recommendedName>
        <fullName evidence="1">Small-conductance mechanosensitive channel</fullName>
    </recommendedName>
</protein>
<sequence>MDDVVVQLKELYVWGHANSGIFLAYAPRLAGALISLIAGWFLARMGSRLSRRMLMGVNRLLDQKWRSGIGADIRLSNTMIGISGTVAHWTVLLLVLIGSSRILGLEVFSDWLSRILSHLPAVLGGAIMVFVGFVISQFVREVVLAALQPAMGVRATVLARLTQMMVIAAALVVGLGQAGIDTTLLVSMITILMAGLFGGMALAFGLGAQELVANLLGIHHARASVAIGQRVRLGDVQGQVLTMSPTNVTLALEDGSAIVPGSLFQRSTVIILDEEVQADE</sequence>
<dbReference type="AlphaFoldDB" id="A0A1E5Q2X0"/>
<feature type="transmembrane region" description="Helical" evidence="1">
    <location>
        <begin position="20"/>
        <end position="43"/>
    </location>
</feature>
<comment type="caution">
    <text evidence="1">Lacks conserved residue(s) required for the propagation of feature annotation.</text>
</comment>
<dbReference type="EMBL" id="MCGG01000084">
    <property type="protein sequence ID" value="OEJ63812.1"/>
    <property type="molecule type" value="Genomic_DNA"/>
</dbReference>
<dbReference type="GO" id="GO:0005886">
    <property type="term" value="C:plasma membrane"/>
    <property type="evidence" value="ECO:0007669"/>
    <property type="project" value="UniProtKB-SubCell"/>
</dbReference>
<keyword evidence="1" id="KW-1003">Cell membrane</keyword>
<dbReference type="STRING" id="28181.BEN30_17400"/>
<feature type="transmembrane region" description="Helical" evidence="1">
    <location>
        <begin position="80"/>
        <end position="103"/>
    </location>
</feature>
<gene>
    <name evidence="2" type="ORF">BEN30_17400</name>
</gene>
<evidence type="ECO:0000313" key="3">
    <source>
        <dbReference type="Proteomes" id="UP000095347"/>
    </source>
</evidence>
<dbReference type="RefSeq" id="WP_069959563.1">
    <property type="nucleotide sequence ID" value="NZ_MCGG01000084.1"/>
</dbReference>
<keyword evidence="1" id="KW-0407">Ion channel</keyword>
<reference evidence="3" key="1">
    <citation type="submission" date="2016-07" db="EMBL/GenBank/DDBJ databases">
        <authorList>
            <person name="Florea S."/>
            <person name="Webb J.S."/>
            <person name="Jaromczyk J."/>
            <person name="Schardl C.L."/>
        </authorList>
    </citation>
    <scope>NUCLEOTIDE SEQUENCE [LARGE SCALE GENOMIC DNA]</scope>
    <source>
        <strain evidence="3">MV-1</strain>
    </source>
</reference>
<keyword evidence="1" id="KW-0812">Transmembrane</keyword>
<feature type="transmembrane region" description="Helical" evidence="1">
    <location>
        <begin position="157"/>
        <end position="178"/>
    </location>
</feature>
<keyword evidence="1" id="KW-0813">Transport</keyword>
<feature type="transmembrane region" description="Helical" evidence="1">
    <location>
        <begin position="184"/>
        <end position="206"/>
    </location>
</feature>
<dbReference type="Gene3D" id="1.10.287.1260">
    <property type="match status" value="1"/>
</dbReference>
<comment type="function">
    <text evidence="1">Mechanosensitive channel that participates in the regulation of osmotic pressure changes within the cell, opening in response to stretch forces in the membrane lipid bilayer, without the need for other proteins. Contributes to normal resistance to hypoosmotic shock. Forms an ion channel of 1.0 nanosiemens conductance with a slight preference for anions.</text>
</comment>
<feature type="transmembrane region" description="Helical" evidence="1">
    <location>
        <begin position="115"/>
        <end position="136"/>
    </location>
</feature>
<proteinExistence type="inferred from homology"/>
<dbReference type="PANTHER" id="PTHR30221">
    <property type="entry name" value="SMALL-CONDUCTANCE MECHANOSENSITIVE CHANNEL"/>
    <property type="match status" value="1"/>
</dbReference>
<accession>A0A1E5Q2X0</accession>
<dbReference type="OrthoDB" id="8561839at2"/>
<dbReference type="Pfam" id="PF05552">
    <property type="entry name" value="MS_channel_1st_1"/>
    <property type="match status" value="1"/>
</dbReference>
<keyword evidence="1" id="KW-0406">Ion transport</keyword>
<dbReference type="PANTHER" id="PTHR30221:SF1">
    <property type="entry name" value="SMALL-CONDUCTANCE MECHANOSENSITIVE CHANNEL"/>
    <property type="match status" value="1"/>
</dbReference>
<comment type="similarity">
    <text evidence="1">Belongs to the MscS (TC 1.A.23) family.</text>
</comment>
<keyword evidence="1" id="KW-0472">Membrane</keyword>
<dbReference type="GO" id="GO:0008381">
    <property type="term" value="F:mechanosensitive monoatomic ion channel activity"/>
    <property type="evidence" value="ECO:0007669"/>
    <property type="project" value="InterPro"/>
</dbReference>
<comment type="caution">
    <text evidence="2">The sequence shown here is derived from an EMBL/GenBank/DDBJ whole genome shotgun (WGS) entry which is preliminary data.</text>
</comment>
<dbReference type="Proteomes" id="UP000095347">
    <property type="component" value="Unassembled WGS sequence"/>
</dbReference>
<keyword evidence="3" id="KW-1185">Reference proteome</keyword>
<keyword evidence="1" id="KW-1133">Transmembrane helix</keyword>
<keyword evidence="1" id="KW-0997">Cell inner membrane</keyword>
<comment type="subunit">
    <text evidence="1">Homoheptamer.</text>
</comment>
<evidence type="ECO:0000313" key="2">
    <source>
        <dbReference type="EMBL" id="OEJ63812.1"/>
    </source>
</evidence>
<dbReference type="InterPro" id="IPR045275">
    <property type="entry name" value="MscS_archaea/bacteria_type"/>
</dbReference>
<name>A0A1E5Q2X0_9PROT</name>
<evidence type="ECO:0000256" key="1">
    <source>
        <dbReference type="RuleBase" id="RU369025"/>
    </source>
</evidence>
<comment type="subcellular location">
    <subcellularLocation>
        <location evidence="1">Cell inner membrane</location>
        <topology evidence="1">Multi-pass membrane protein</topology>
    </subcellularLocation>
</comment>
<dbReference type="InterPro" id="IPR008910">
    <property type="entry name" value="MSC_TM_helix"/>
</dbReference>
<organism evidence="2 3">
    <name type="scientific">Magnetovibrio blakemorei</name>
    <dbReference type="NCBI Taxonomy" id="28181"/>
    <lineage>
        <taxon>Bacteria</taxon>
        <taxon>Pseudomonadati</taxon>
        <taxon>Pseudomonadota</taxon>
        <taxon>Alphaproteobacteria</taxon>
        <taxon>Rhodospirillales</taxon>
        <taxon>Magnetovibrionaceae</taxon>
        <taxon>Magnetovibrio</taxon>
    </lineage>
</organism>